<feature type="non-terminal residue" evidence="2">
    <location>
        <position position="89"/>
    </location>
</feature>
<feature type="region of interest" description="Disordered" evidence="1">
    <location>
        <begin position="1"/>
        <end position="37"/>
    </location>
</feature>
<reference evidence="2" key="2">
    <citation type="submission" date="2021-08" db="EMBL/GenBank/DDBJ databases">
        <authorList>
            <person name="Gostincar C."/>
            <person name="Sun X."/>
            <person name="Song Z."/>
            <person name="Gunde-Cimerman N."/>
        </authorList>
    </citation>
    <scope>NUCLEOTIDE SEQUENCE</scope>
    <source>
        <strain evidence="3">EXF-9298</strain>
        <strain evidence="2">EXF-9911</strain>
    </source>
</reference>
<evidence type="ECO:0000313" key="5">
    <source>
        <dbReference type="Proteomes" id="UP000779574"/>
    </source>
</evidence>
<comment type="caution">
    <text evidence="2">The sequence shown here is derived from an EMBL/GenBank/DDBJ whole genome shotgun (WGS) entry which is preliminary data.</text>
</comment>
<dbReference type="Proteomes" id="UP000729357">
    <property type="component" value="Unassembled WGS sequence"/>
</dbReference>
<dbReference type="EMBL" id="JAHFXF010000560">
    <property type="protein sequence ID" value="KAG9685648.1"/>
    <property type="molecule type" value="Genomic_DNA"/>
</dbReference>
<evidence type="ECO:0000313" key="3">
    <source>
        <dbReference type="EMBL" id="KAG9982981.1"/>
    </source>
</evidence>
<accession>A0A9P8EBF4</accession>
<proteinExistence type="predicted"/>
<protein>
    <submittedName>
        <fullName evidence="2">Uncharacterized protein</fullName>
    </submittedName>
</protein>
<dbReference type="AlphaFoldDB" id="A0A9P8EBF4"/>
<name>A0A9P8EBF4_AURME</name>
<evidence type="ECO:0000313" key="4">
    <source>
        <dbReference type="Proteomes" id="UP000729357"/>
    </source>
</evidence>
<sequence length="89" mass="10153">MVKNQTFAEEQTITNALSKQPHTQVEKQSNKETQCSNDTNIAECQPTMNVDDEMSADEKKINSVDDLERRLAESRRSADEMEEKFASLD</sequence>
<evidence type="ECO:0000256" key="1">
    <source>
        <dbReference type="SAM" id="MobiDB-lite"/>
    </source>
</evidence>
<dbReference type="Proteomes" id="UP000779574">
    <property type="component" value="Unassembled WGS sequence"/>
</dbReference>
<reference evidence="2" key="1">
    <citation type="journal article" date="2021" name="J Fungi (Basel)">
        <title>Virulence traits and population genomics of the black yeast Aureobasidium melanogenum.</title>
        <authorList>
            <person name="Cernosa A."/>
            <person name="Sun X."/>
            <person name="Gostincar C."/>
            <person name="Fang C."/>
            <person name="Gunde-Cimerman N."/>
            <person name="Song Z."/>
        </authorList>
    </citation>
    <scope>NUCLEOTIDE SEQUENCE</scope>
    <source>
        <strain evidence="3">EXF-9298</strain>
        <strain evidence="2">EXF-9911</strain>
    </source>
</reference>
<feature type="compositionally biased region" description="Polar residues" evidence="1">
    <location>
        <begin position="1"/>
        <end position="23"/>
    </location>
</feature>
<dbReference type="EMBL" id="JAHFXS010000651">
    <property type="protein sequence ID" value="KAG9982981.1"/>
    <property type="molecule type" value="Genomic_DNA"/>
</dbReference>
<keyword evidence="4" id="KW-1185">Reference proteome</keyword>
<dbReference type="OrthoDB" id="3937048at2759"/>
<organism evidence="2 5">
    <name type="scientific">Aureobasidium melanogenum</name>
    <name type="common">Aureobasidium pullulans var. melanogenum</name>
    <dbReference type="NCBI Taxonomy" id="46634"/>
    <lineage>
        <taxon>Eukaryota</taxon>
        <taxon>Fungi</taxon>
        <taxon>Dikarya</taxon>
        <taxon>Ascomycota</taxon>
        <taxon>Pezizomycotina</taxon>
        <taxon>Dothideomycetes</taxon>
        <taxon>Dothideomycetidae</taxon>
        <taxon>Dothideales</taxon>
        <taxon>Saccotheciaceae</taxon>
        <taxon>Aureobasidium</taxon>
    </lineage>
</organism>
<gene>
    <name evidence="2" type="ORF">KCU76_g11555</name>
    <name evidence="3" type="ORF">KCU98_g6408</name>
</gene>
<evidence type="ECO:0000313" key="2">
    <source>
        <dbReference type="EMBL" id="KAG9685648.1"/>
    </source>
</evidence>